<reference evidence="2" key="1">
    <citation type="submission" date="2020-10" db="EMBL/GenBank/DDBJ databases">
        <authorList>
            <person name="Han B."/>
            <person name="Lu T."/>
            <person name="Zhao Q."/>
            <person name="Huang X."/>
            <person name="Zhao Y."/>
        </authorList>
    </citation>
    <scope>NUCLEOTIDE SEQUENCE</scope>
</reference>
<dbReference type="InterPro" id="IPR001810">
    <property type="entry name" value="F-box_dom"/>
</dbReference>
<dbReference type="InterPro" id="IPR032675">
    <property type="entry name" value="LRR_dom_sf"/>
</dbReference>
<evidence type="ECO:0000313" key="3">
    <source>
        <dbReference type="EMBL" id="CAD6213731.1"/>
    </source>
</evidence>
<evidence type="ECO:0000313" key="2">
    <source>
        <dbReference type="EMBL" id="CAD6213726.1"/>
    </source>
</evidence>
<accession>A0A811MWI8</accession>
<proteinExistence type="predicted"/>
<dbReference type="EMBL" id="CAJGYO010000002">
    <property type="protein sequence ID" value="CAD6213726.1"/>
    <property type="molecule type" value="Genomic_DNA"/>
</dbReference>
<evidence type="ECO:0000259" key="1">
    <source>
        <dbReference type="Pfam" id="PF12937"/>
    </source>
</evidence>
<protein>
    <recommendedName>
        <fullName evidence="1">F-box domain-containing protein</fullName>
    </recommendedName>
</protein>
<dbReference type="SUPFAM" id="SSF52047">
    <property type="entry name" value="RNI-like"/>
    <property type="match status" value="1"/>
</dbReference>
<organism evidence="2 4">
    <name type="scientific">Miscanthus lutarioriparius</name>
    <dbReference type="NCBI Taxonomy" id="422564"/>
    <lineage>
        <taxon>Eukaryota</taxon>
        <taxon>Viridiplantae</taxon>
        <taxon>Streptophyta</taxon>
        <taxon>Embryophyta</taxon>
        <taxon>Tracheophyta</taxon>
        <taxon>Spermatophyta</taxon>
        <taxon>Magnoliopsida</taxon>
        <taxon>Liliopsida</taxon>
        <taxon>Poales</taxon>
        <taxon>Poaceae</taxon>
        <taxon>PACMAD clade</taxon>
        <taxon>Panicoideae</taxon>
        <taxon>Andropogonodae</taxon>
        <taxon>Andropogoneae</taxon>
        <taxon>Saccharinae</taxon>
        <taxon>Miscanthus</taxon>
    </lineage>
</organism>
<dbReference type="AlphaFoldDB" id="A0A811MWI8"/>
<evidence type="ECO:0000313" key="4">
    <source>
        <dbReference type="Proteomes" id="UP000604825"/>
    </source>
</evidence>
<keyword evidence="4" id="KW-1185">Reference proteome</keyword>
<dbReference type="SUPFAM" id="SSF81383">
    <property type="entry name" value="F-box domain"/>
    <property type="match status" value="1"/>
</dbReference>
<feature type="domain" description="F-box" evidence="1">
    <location>
        <begin position="17"/>
        <end position="58"/>
    </location>
</feature>
<gene>
    <name evidence="2" type="ORF">NCGR_LOCUS9243</name>
    <name evidence="3" type="ORF">NCGR_LOCUS9248</name>
</gene>
<name>A0A811MWI8_9POAL</name>
<comment type="caution">
    <text evidence="2">The sequence shown here is derived from an EMBL/GenBank/DDBJ whole genome shotgun (WGS) entry which is preliminary data.</text>
</comment>
<dbReference type="EMBL" id="CAJGYO010000002">
    <property type="protein sequence ID" value="CAD6213731.1"/>
    <property type="molecule type" value="Genomic_DNA"/>
</dbReference>
<dbReference type="Gene3D" id="3.80.10.10">
    <property type="entry name" value="Ribonuclease Inhibitor"/>
    <property type="match status" value="1"/>
</dbReference>
<dbReference type="PANTHER" id="PTHR38926:SF5">
    <property type="entry name" value="F-BOX AND LEUCINE-RICH REPEAT PROTEIN 6"/>
    <property type="match status" value="1"/>
</dbReference>
<dbReference type="OrthoDB" id="1929062at2759"/>
<sequence>MEKALAASTQWADMETDCLVHVFARLDLEDLAVAAPLVCRGWRRAAADPSLWRALDLRRDHVARFMTWGALADAFERRYAVHCFALAGFLRLCVARARGCAEDVALPPLLADQAGEIDHISLHCPRLRRLALPQLTAGDEARLPDLVPRWPLLEHLELEAKPSFSFPALAAQLALHCPGFASLQTSGAVKPEDVAALARSLPRLRSLCLDRSYLPKEHLLAILAGCRELREFSARSCVGFDDEDEEVLRCGARIQRFDVGGSKSKLVEDLGLLWIGGI</sequence>
<dbReference type="Gene3D" id="1.20.1280.50">
    <property type="match status" value="1"/>
</dbReference>
<dbReference type="Proteomes" id="UP000604825">
    <property type="component" value="Unassembled WGS sequence"/>
</dbReference>
<dbReference type="InterPro" id="IPR036047">
    <property type="entry name" value="F-box-like_dom_sf"/>
</dbReference>
<dbReference type="Pfam" id="PF12937">
    <property type="entry name" value="F-box-like"/>
    <property type="match status" value="1"/>
</dbReference>
<dbReference type="PANTHER" id="PTHR38926">
    <property type="entry name" value="F-BOX DOMAIN CONTAINING PROTEIN, EXPRESSED"/>
    <property type="match status" value="1"/>
</dbReference>